<gene>
    <name evidence="2" type="primary">LOC111105929</name>
</gene>
<dbReference type="OrthoDB" id="6146061at2759"/>
<dbReference type="Gene3D" id="3.30.1370.10">
    <property type="entry name" value="K Homology domain, type 1"/>
    <property type="match status" value="1"/>
</dbReference>
<reference evidence="2" key="1">
    <citation type="submission" date="2025-08" db="UniProtKB">
        <authorList>
            <consortium name="RefSeq"/>
        </authorList>
    </citation>
    <scope>IDENTIFICATION</scope>
    <source>
        <tissue evidence="2">Whole sample</tissue>
    </source>
</reference>
<accession>A0A8B8AYB4</accession>
<dbReference type="RefSeq" id="XP_022296136.1">
    <property type="nucleotide sequence ID" value="XM_022440428.1"/>
</dbReference>
<dbReference type="Proteomes" id="UP000694844">
    <property type="component" value="Chromosome 8"/>
</dbReference>
<proteinExistence type="predicted"/>
<dbReference type="AlphaFoldDB" id="A0A8B8AYB4"/>
<evidence type="ECO:0000313" key="1">
    <source>
        <dbReference type="Proteomes" id="UP000694844"/>
    </source>
</evidence>
<protein>
    <submittedName>
        <fullName evidence="2">Uncharacterized protein LOC111105929</fullName>
    </submittedName>
</protein>
<dbReference type="GO" id="GO:0003723">
    <property type="term" value="F:RNA binding"/>
    <property type="evidence" value="ECO:0007669"/>
    <property type="project" value="InterPro"/>
</dbReference>
<evidence type="ECO:0000313" key="2">
    <source>
        <dbReference type="RefSeq" id="XP_022296136.1"/>
    </source>
</evidence>
<organism evidence="1 2">
    <name type="scientific">Crassostrea virginica</name>
    <name type="common">Eastern oyster</name>
    <dbReference type="NCBI Taxonomy" id="6565"/>
    <lineage>
        <taxon>Eukaryota</taxon>
        <taxon>Metazoa</taxon>
        <taxon>Spiralia</taxon>
        <taxon>Lophotrochozoa</taxon>
        <taxon>Mollusca</taxon>
        <taxon>Bivalvia</taxon>
        <taxon>Autobranchia</taxon>
        <taxon>Pteriomorphia</taxon>
        <taxon>Ostreida</taxon>
        <taxon>Ostreoidea</taxon>
        <taxon>Ostreidae</taxon>
        <taxon>Crassostrea</taxon>
    </lineage>
</organism>
<dbReference type="SUPFAM" id="SSF54791">
    <property type="entry name" value="Eukaryotic type KH-domain (KH-domain type I)"/>
    <property type="match status" value="1"/>
</dbReference>
<dbReference type="InterPro" id="IPR036612">
    <property type="entry name" value="KH_dom_type_1_sf"/>
</dbReference>
<keyword evidence="1" id="KW-1185">Reference proteome</keyword>
<dbReference type="GeneID" id="111105929"/>
<sequence>MSNILGRSIWLIPKTLNKPWVFRRSFEKLKWYEGNSKAHIHLTFLNFMRVPMRDVDHSLPSVLVEETKKKLLTIKTNLPSNNEHLVAFLMKGLPSLTLRTGCGFYITTYMETVCFQVRARSEERANNALGPLREWLETTVKTGIEKHSCSRKVIIPFDRHIPIVILIQALTARGHHNIKAIQDRTNTRIVFSARGVKPHNIKVYAHSEEEVIDATKLVHALVKQTFKQMQTYHVGKLPIPEDLPEDFDIYSTLEQLHIALDKEFQENRPIVTLCWEEENISNENAYACFDIRAESLDLVEDAKDLLLQKISHEVEQFKRQSHDIVVYPSKEKYKKFSKVMNTSGHHLLTNFIASDDSLRNIRLHYKGDKERKREKNPSQFLNRPMKIQIRGDNPEDVQRVVNKVKELIQNYTDVFIH</sequence>
<dbReference type="KEGG" id="cvn:111105929"/>
<name>A0A8B8AYB4_CRAVI</name>